<reference evidence="1" key="1">
    <citation type="journal article" date="2015" name="Nature">
        <title>Complex archaea that bridge the gap between prokaryotes and eukaryotes.</title>
        <authorList>
            <person name="Spang A."/>
            <person name="Saw J.H."/>
            <person name="Jorgensen S.L."/>
            <person name="Zaremba-Niedzwiedzka K."/>
            <person name="Martijn J."/>
            <person name="Lind A.E."/>
            <person name="van Eijk R."/>
            <person name="Schleper C."/>
            <person name="Guy L."/>
            <person name="Ettema T.J."/>
        </authorList>
    </citation>
    <scope>NUCLEOTIDE SEQUENCE</scope>
</reference>
<comment type="caution">
    <text evidence="1">The sequence shown here is derived from an EMBL/GenBank/DDBJ whole genome shotgun (WGS) entry which is preliminary data.</text>
</comment>
<dbReference type="CDD" id="cd02440">
    <property type="entry name" value="AdoMet_MTases"/>
    <property type="match status" value="1"/>
</dbReference>
<sequence length="227" mass="25236">MPYDPPYPTAATTSKHSIKESYHGLVRHEVLKLAPRCCGNVLDVGGGIGASSAYLKATRRAHAATVIDLVASGCMPEIDHTFSGNLEDATLLDEIAQTCELFDVILCLDVLEHLTDPWAVVDRLSALLAPGGCIIASIPNVRNYRLIFPLIFQGRFDLVESGILDRTHLRWFVKDTAKALMSRGDLRVEYCHGFFEGRKKKLFNSLTLGAFRNFLTIQYYIRAVKHA</sequence>
<proteinExistence type="predicted"/>
<dbReference type="SUPFAM" id="SSF53335">
    <property type="entry name" value="S-adenosyl-L-methionine-dependent methyltransferases"/>
    <property type="match status" value="1"/>
</dbReference>
<accession>A0A0F9L0M2</accession>
<dbReference type="EMBL" id="LAZR01007094">
    <property type="protein sequence ID" value="KKM87493.1"/>
    <property type="molecule type" value="Genomic_DNA"/>
</dbReference>
<name>A0A0F9L0M2_9ZZZZ</name>
<organism evidence="1">
    <name type="scientific">marine sediment metagenome</name>
    <dbReference type="NCBI Taxonomy" id="412755"/>
    <lineage>
        <taxon>unclassified sequences</taxon>
        <taxon>metagenomes</taxon>
        <taxon>ecological metagenomes</taxon>
    </lineage>
</organism>
<evidence type="ECO:0008006" key="2">
    <source>
        <dbReference type="Google" id="ProtNLM"/>
    </source>
</evidence>
<protein>
    <recommendedName>
        <fullName evidence="2">Methyltransferase type 11 domain-containing protein</fullName>
    </recommendedName>
</protein>
<dbReference type="AlphaFoldDB" id="A0A0F9L0M2"/>
<evidence type="ECO:0000313" key="1">
    <source>
        <dbReference type="EMBL" id="KKM87493.1"/>
    </source>
</evidence>
<gene>
    <name evidence="1" type="ORF">LCGC14_1268340</name>
</gene>
<dbReference type="InterPro" id="IPR029063">
    <property type="entry name" value="SAM-dependent_MTases_sf"/>
</dbReference>
<dbReference type="Gene3D" id="3.40.50.150">
    <property type="entry name" value="Vaccinia Virus protein VP39"/>
    <property type="match status" value="1"/>
</dbReference>
<dbReference type="Pfam" id="PF13489">
    <property type="entry name" value="Methyltransf_23"/>
    <property type="match status" value="1"/>
</dbReference>